<proteinExistence type="predicted"/>
<sequence length="112" mass="12604">MTFYRHDLWHTLLGALVEVRKNGTVVREGLVEDVMPDSSALWIAADGLTGRVLIEAAEGHEVWVEPRKLEGQRSYRMTSLALQDGSGHRARRNAGHGRHRYRVRTAVTDKAS</sequence>
<protein>
    <submittedName>
        <fullName evidence="1">Uncharacterized protein</fullName>
    </submittedName>
</protein>
<name>A0ABT1LTZ1_9MICC</name>
<dbReference type="Proteomes" id="UP001524318">
    <property type="component" value="Unassembled WGS sequence"/>
</dbReference>
<comment type="caution">
    <text evidence="1">The sequence shown here is derived from an EMBL/GenBank/DDBJ whole genome shotgun (WGS) entry which is preliminary data.</text>
</comment>
<evidence type="ECO:0000313" key="2">
    <source>
        <dbReference type="Proteomes" id="UP001524318"/>
    </source>
</evidence>
<keyword evidence="2" id="KW-1185">Reference proteome</keyword>
<evidence type="ECO:0000313" key="1">
    <source>
        <dbReference type="EMBL" id="MCP9001945.1"/>
    </source>
</evidence>
<accession>A0ABT1LTZ1</accession>
<dbReference type="RefSeq" id="WP_157238330.1">
    <property type="nucleotide sequence ID" value="NZ_JANCLV010000022.1"/>
</dbReference>
<organism evidence="1 2">
    <name type="scientific">Pseudarthrobacter humi</name>
    <dbReference type="NCBI Taxonomy" id="2952523"/>
    <lineage>
        <taxon>Bacteria</taxon>
        <taxon>Bacillati</taxon>
        <taxon>Actinomycetota</taxon>
        <taxon>Actinomycetes</taxon>
        <taxon>Micrococcales</taxon>
        <taxon>Micrococcaceae</taxon>
        <taxon>Pseudarthrobacter</taxon>
    </lineage>
</organism>
<reference evidence="1 2" key="1">
    <citation type="submission" date="2022-06" db="EMBL/GenBank/DDBJ databases">
        <title>Pseudarthrobacter sp. strain RMG13 Genome sequencing and assembly.</title>
        <authorList>
            <person name="Kim I."/>
        </authorList>
    </citation>
    <scope>NUCLEOTIDE SEQUENCE [LARGE SCALE GENOMIC DNA]</scope>
    <source>
        <strain evidence="1 2">RMG13</strain>
    </source>
</reference>
<dbReference type="EMBL" id="JANCLV010000022">
    <property type="protein sequence ID" value="MCP9001945.1"/>
    <property type="molecule type" value="Genomic_DNA"/>
</dbReference>
<gene>
    <name evidence="1" type="ORF">NFC73_19765</name>
</gene>